<feature type="compositionally biased region" description="Basic residues" evidence="1">
    <location>
        <begin position="106"/>
        <end position="118"/>
    </location>
</feature>
<reference evidence="3 4" key="1">
    <citation type="journal article" date="2020" name="Fungal Divers.">
        <title>Resolving the Mortierellaceae phylogeny through synthesis of multi-gene phylogenetics and phylogenomics.</title>
        <authorList>
            <person name="Vandepol N."/>
            <person name="Liber J."/>
            <person name="Desiro A."/>
            <person name="Na H."/>
            <person name="Kennedy M."/>
            <person name="Barry K."/>
            <person name="Grigoriev I.V."/>
            <person name="Miller A.N."/>
            <person name="O'Donnell K."/>
            <person name="Stajich J.E."/>
            <person name="Bonito G."/>
        </authorList>
    </citation>
    <scope>NUCLEOTIDE SEQUENCE [LARGE SCALE GENOMIC DNA]</scope>
    <source>
        <strain evidence="3 4">AD045</strain>
    </source>
</reference>
<feature type="compositionally biased region" description="Basic and acidic residues" evidence="1">
    <location>
        <begin position="94"/>
        <end position="105"/>
    </location>
</feature>
<accession>A0ABQ7KEL4</accession>
<proteinExistence type="predicted"/>
<dbReference type="EMBL" id="JAAAIM010000053">
    <property type="protein sequence ID" value="KAG0296601.1"/>
    <property type="molecule type" value="Genomic_DNA"/>
</dbReference>
<comment type="caution">
    <text evidence="3">The sequence shown here is derived from an EMBL/GenBank/DDBJ whole genome shotgun (WGS) entry which is preliminary data.</text>
</comment>
<feature type="signal peptide" evidence="2">
    <location>
        <begin position="1"/>
        <end position="25"/>
    </location>
</feature>
<sequence>MLYRFTILAAILFAVVCCLTEGVLASGYEALCVADFEIDNLNESTTDCCDADLNYSVPLYVTCANMSDGQLEAFIKCCPTEDDRKDKKGGKKGGKSDKSKNDKRSISRRNNKRRHDSQ</sequence>
<gene>
    <name evidence="3" type="ORF">BGZ96_009033</name>
</gene>
<protein>
    <submittedName>
        <fullName evidence="3">Uncharacterized protein</fullName>
    </submittedName>
</protein>
<evidence type="ECO:0000256" key="2">
    <source>
        <dbReference type="SAM" id="SignalP"/>
    </source>
</evidence>
<keyword evidence="4" id="KW-1185">Reference proteome</keyword>
<feature type="chain" id="PRO_5046458154" evidence="2">
    <location>
        <begin position="26"/>
        <end position="118"/>
    </location>
</feature>
<name>A0ABQ7KEL4_9FUNG</name>
<evidence type="ECO:0000313" key="4">
    <source>
        <dbReference type="Proteomes" id="UP001194696"/>
    </source>
</evidence>
<evidence type="ECO:0000256" key="1">
    <source>
        <dbReference type="SAM" id="MobiDB-lite"/>
    </source>
</evidence>
<evidence type="ECO:0000313" key="3">
    <source>
        <dbReference type="EMBL" id="KAG0296601.1"/>
    </source>
</evidence>
<keyword evidence="2" id="KW-0732">Signal</keyword>
<feature type="region of interest" description="Disordered" evidence="1">
    <location>
        <begin position="80"/>
        <end position="118"/>
    </location>
</feature>
<dbReference type="Proteomes" id="UP001194696">
    <property type="component" value="Unassembled WGS sequence"/>
</dbReference>
<organism evidence="3 4">
    <name type="scientific">Linnemannia gamsii</name>
    <dbReference type="NCBI Taxonomy" id="64522"/>
    <lineage>
        <taxon>Eukaryota</taxon>
        <taxon>Fungi</taxon>
        <taxon>Fungi incertae sedis</taxon>
        <taxon>Mucoromycota</taxon>
        <taxon>Mortierellomycotina</taxon>
        <taxon>Mortierellomycetes</taxon>
        <taxon>Mortierellales</taxon>
        <taxon>Mortierellaceae</taxon>
        <taxon>Linnemannia</taxon>
    </lineage>
</organism>